<gene>
    <name evidence="1" type="ORF">PsYK624_144360</name>
</gene>
<reference evidence="1 2" key="1">
    <citation type="submission" date="2021-08" db="EMBL/GenBank/DDBJ databases">
        <title>Draft Genome Sequence of Phanerochaete sordida strain YK-624.</title>
        <authorList>
            <person name="Mori T."/>
            <person name="Dohra H."/>
            <person name="Suzuki T."/>
            <person name="Kawagishi H."/>
            <person name="Hirai H."/>
        </authorList>
    </citation>
    <scope>NUCLEOTIDE SEQUENCE [LARGE SCALE GENOMIC DNA]</scope>
    <source>
        <strain evidence="1 2">YK-624</strain>
    </source>
</reference>
<evidence type="ECO:0000313" key="2">
    <source>
        <dbReference type="Proteomes" id="UP000703269"/>
    </source>
</evidence>
<dbReference type="AlphaFoldDB" id="A0A9P3GMM7"/>
<dbReference type="EMBL" id="BPQB01000084">
    <property type="protein sequence ID" value="GJE98212.1"/>
    <property type="molecule type" value="Genomic_DNA"/>
</dbReference>
<evidence type="ECO:0000313" key="1">
    <source>
        <dbReference type="EMBL" id="GJE98212.1"/>
    </source>
</evidence>
<sequence length="68" mass="7807">MHARERRSAPAPPRVSWCIYTFWVDISASLSRVDDSSWEVKIFVDQGPAKSQGRWPVRRAAVGQRYTS</sequence>
<name>A0A9P3GMM7_9APHY</name>
<accession>A0A9P3GMM7</accession>
<organism evidence="1 2">
    <name type="scientific">Phanerochaete sordida</name>
    <dbReference type="NCBI Taxonomy" id="48140"/>
    <lineage>
        <taxon>Eukaryota</taxon>
        <taxon>Fungi</taxon>
        <taxon>Dikarya</taxon>
        <taxon>Basidiomycota</taxon>
        <taxon>Agaricomycotina</taxon>
        <taxon>Agaricomycetes</taxon>
        <taxon>Polyporales</taxon>
        <taxon>Phanerochaetaceae</taxon>
        <taxon>Phanerochaete</taxon>
    </lineage>
</organism>
<protein>
    <submittedName>
        <fullName evidence="1">Uncharacterized protein</fullName>
    </submittedName>
</protein>
<comment type="caution">
    <text evidence="1">The sequence shown here is derived from an EMBL/GenBank/DDBJ whole genome shotgun (WGS) entry which is preliminary data.</text>
</comment>
<proteinExistence type="predicted"/>
<dbReference type="Proteomes" id="UP000703269">
    <property type="component" value="Unassembled WGS sequence"/>
</dbReference>
<keyword evidence="2" id="KW-1185">Reference proteome</keyword>